<reference evidence="4" key="1">
    <citation type="submission" date="2016-06" db="UniProtKB">
        <authorList>
            <consortium name="WormBaseParasite"/>
        </authorList>
    </citation>
    <scope>IDENTIFICATION</scope>
</reference>
<evidence type="ECO:0000313" key="4">
    <source>
        <dbReference type="WBParaSite" id="SCUD_0000501101-mRNA-1"/>
    </source>
</evidence>
<dbReference type="WBParaSite" id="SCUD_0000501101-mRNA-1">
    <property type="protein sequence ID" value="SCUD_0000501101-mRNA-1"/>
    <property type="gene ID" value="SCUD_0000501101"/>
</dbReference>
<keyword evidence="3" id="KW-1185">Reference proteome</keyword>
<evidence type="ECO:0000313" key="2">
    <source>
        <dbReference type="EMBL" id="VDO92312.1"/>
    </source>
</evidence>
<organism evidence="4">
    <name type="scientific">Schistosoma curassoni</name>
    <dbReference type="NCBI Taxonomy" id="6186"/>
    <lineage>
        <taxon>Eukaryota</taxon>
        <taxon>Metazoa</taxon>
        <taxon>Spiralia</taxon>
        <taxon>Lophotrochozoa</taxon>
        <taxon>Platyhelminthes</taxon>
        <taxon>Trematoda</taxon>
        <taxon>Digenea</taxon>
        <taxon>Strigeidida</taxon>
        <taxon>Schistosomatoidea</taxon>
        <taxon>Schistosomatidae</taxon>
        <taxon>Schistosoma</taxon>
    </lineage>
</organism>
<feature type="compositionally biased region" description="Polar residues" evidence="1">
    <location>
        <begin position="14"/>
        <end position="30"/>
    </location>
</feature>
<protein>
    <submittedName>
        <fullName evidence="4">Ovule protein</fullName>
    </submittedName>
</protein>
<evidence type="ECO:0000256" key="1">
    <source>
        <dbReference type="SAM" id="MobiDB-lite"/>
    </source>
</evidence>
<evidence type="ECO:0000313" key="3">
    <source>
        <dbReference type="Proteomes" id="UP000279833"/>
    </source>
</evidence>
<dbReference type="EMBL" id="UZAK01007398">
    <property type="protein sequence ID" value="VDO92312.1"/>
    <property type="molecule type" value="Genomic_DNA"/>
</dbReference>
<sequence length="92" mass="10173">MFSTSFHQSDRSIDQSTPVKRTPASFQTRNPYPPVDNVNSLLQKSNLFAVQSDNVKPSYPVASCLSNFLEVHTDTSPPATPNAMNGYLEIVQ</sequence>
<accession>A0A183JQM2</accession>
<dbReference type="AlphaFoldDB" id="A0A183JQM2"/>
<feature type="region of interest" description="Disordered" evidence="1">
    <location>
        <begin position="1"/>
        <end position="34"/>
    </location>
</feature>
<gene>
    <name evidence="2" type="ORF">SCUD_LOCUS5011</name>
</gene>
<proteinExistence type="predicted"/>
<reference evidence="2 3" key="2">
    <citation type="submission" date="2018-11" db="EMBL/GenBank/DDBJ databases">
        <authorList>
            <consortium name="Pathogen Informatics"/>
        </authorList>
    </citation>
    <scope>NUCLEOTIDE SEQUENCE [LARGE SCALE GENOMIC DNA]</scope>
    <source>
        <strain evidence="2">Dakar</strain>
        <strain evidence="3">Dakar, Senegal</strain>
    </source>
</reference>
<name>A0A183JQM2_9TREM</name>
<dbReference type="Proteomes" id="UP000279833">
    <property type="component" value="Unassembled WGS sequence"/>
</dbReference>